<comment type="caution">
    <text evidence="2">The sequence shown here is derived from an EMBL/GenBank/DDBJ whole genome shotgun (WGS) entry which is preliminary data.</text>
</comment>
<organism evidence="2 3">
    <name type="scientific">Denitromonas iodatirespirans</name>
    <dbReference type="NCBI Taxonomy" id="2795389"/>
    <lineage>
        <taxon>Bacteria</taxon>
        <taxon>Pseudomonadati</taxon>
        <taxon>Pseudomonadota</taxon>
        <taxon>Betaproteobacteria</taxon>
        <taxon>Rhodocyclales</taxon>
        <taxon>Zoogloeaceae</taxon>
        <taxon>Denitromonas</taxon>
    </lineage>
</organism>
<dbReference type="InterPro" id="IPR001763">
    <property type="entry name" value="Rhodanese-like_dom"/>
</dbReference>
<dbReference type="InterPro" id="IPR050229">
    <property type="entry name" value="GlpE_sulfurtransferase"/>
</dbReference>
<gene>
    <name evidence="2" type="ORF">I8J34_08675</name>
</gene>
<dbReference type="SMART" id="SM00450">
    <property type="entry name" value="RHOD"/>
    <property type="match status" value="1"/>
</dbReference>
<dbReference type="InterPro" id="IPR036873">
    <property type="entry name" value="Rhodanese-like_dom_sf"/>
</dbReference>
<reference evidence="3" key="1">
    <citation type="journal article" date="2022" name="ISME J.">
        <title>Genetic and phylogenetic analysis of dissimilatory iodate-reducing bacteria identifies potential niches across the world's oceans.</title>
        <authorList>
            <person name="Reyes-Umana V."/>
            <person name="Henning Z."/>
            <person name="Lee K."/>
            <person name="Barnum T.P."/>
            <person name="Coates J.D."/>
        </authorList>
    </citation>
    <scope>NUCLEOTIDE SEQUENCE [LARGE SCALE GENOMIC DNA]</scope>
    <source>
        <strain evidence="3">IR12</strain>
    </source>
</reference>
<name>A0A944DEC1_DENI1</name>
<dbReference type="EMBL" id="JAEKFT010000007">
    <property type="protein sequence ID" value="MBT0961248.1"/>
    <property type="molecule type" value="Genomic_DNA"/>
</dbReference>
<dbReference type="SUPFAM" id="SSF52821">
    <property type="entry name" value="Rhodanese/Cell cycle control phosphatase"/>
    <property type="match status" value="1"/>
</dbReference>
<proteinExistence type="predicted"/>
<dbReference type="Pfam" id="PF00581">
    <property type="entry name" value="Rhodanese"/>
    <property type="match status" value="1"/>
</dbReference>
<dbReference type="GO" id="GO:0004792">
    <property type="term" value="F:thiosulfate-cyanide sulfurtransferase activity"/>
    <property type="evidence" value="ECO:0007669"/>
    <property type="project" value="InterPro"/>
</dbReference>
<sequence length="127" mass="13587">MPKTSHDLVVEAKQAIREVSPEDARRLIQGGAVVLDVREPEEFAAGHLPGALHIPRGMLEFRLAGIPELNDPRRTIVVYCKTSGRAALATVVLQRMGVSHAVSLAGGFDAWAASGLPVDLPAPIDFE</sequence>
<evidence type="ECO:0000259" key="1">
    <source>
        <dbReference type="PROSITE" id="PS50206"/>
    </source>
</evidence>
<accession>A0A944DEC1</accession>
<protein>
    <submittedName>
        <fullName evidence="2">Sulfurtransferase</fullName>
    </submittedName>
</protein>
<keyword evidence="3" id="KW-1185">Reference proteome</keyword>
<dbReference type="Proteomes" id="UP000694660">
    <property type="component" value="Unassembled WGS sequence"/>
</dbReference>
<dbReference type="Gene3D" id="3.40.250.10">
    <property type="entry name" value="Rhodanese-like domain"/>
    <property type="match status" value="1"/>
</dbReference>
<dbReference type="RefSeq" id="WP_214361001.1">
    <property type="nucleotide sequence ID" value="NZ_JAEKFT010000007.1"/>
</dbReference>
<feature type="domain" description="Rhodanese" evidence="1">
    <location>
        <begin position="28"/>
        <end position="120"/>
    </location>
</feature>
<dbReference type="PROSITE" id="PS00380">
    <property type="entry name" value="RHODANESE_1"/>
    <property type="match status" value="1"/>
</dbReference>
<dbReference type="InterPro" id="IPR001307">
    <property type="entry name" value="Thiosulphate_STrfase_CS"/>
</dbReference>
<dbReference type="PANTHER" id="PTHR43031">
    <property type="entry name" value="FAD-DEPENDENT OXIDOREDUCTASE"/>
    <property type="match status" value="1"/>
</dbReference>
<dbReference type="PANTHER" id="PTHR43031:SF1">
    <property type="entry name" value="PYRIDINE NUCLEOTIDE-DISULPHIDE OXIDOREDUCTASE"/>
    <property type="match status" value="1"/>
</dbReference>
<evidence type="ECO:0000313" key="2">
    <source>
        <dbReference type="EMBL" id="MBT0961248.1"/>
    </source>
</evidence>
<dbReference type="AlphaFoldDB" id="A0A944DEC1"/>
<evidence type="ECO:0000313" key="3">
    <source>
        <dbReference type="Proteomes" id="UP000694660"/>
    </source>
</evidence>
<dbReference type="PROSITE" id="PS50206">
    <property type="entry name" value="RHODANESE_3"/>
    <property type="match status" value="1"/>
</dbReference>